<feature type="domain" description="Winged helix-turn helix" evidence="2">
    <location>
        <begin position="156"/>
        <end position="190"/>
    </location>
</feature>
<dbReference type="EMBL" id="AM778957">
    <property type="protein sequence ID" value="CAO91372.1"/>
    <property type="molecule type" value="Genomic_DNA"/>
</dbReference>
<feature type="region of interest" description="Disordered" evidence="1">
    <location>
        <begin position="186"/>
        <end position="223"/>
    </location>
</feature>
<accession>A8YME5</accession>
<protein>
    <recommendedName>
        <fullName evidence="2">Winged helix-turn helix domain-containing protein</fullName>
    </recommendedName>
</protein>
<dbReference type="SUPFAM" id="SSF46689">
    <property type="entry name" value="Homeodomain-like"/>
    <property type="match status" value="1"/>
</dbReference>
<dbReference type="Pfam" id="PF13592">
    <property type="entry name" value="HTH_33"/>
    <property type="match status" value="1"/>
</dbReference>
<dbReference type="Gene3D" id="1.10.10.60">
    <property type="entry name" value="Homeodomain-like"/>
    <property type="match status" value="1"/>
</dbReference>
<proteinExistence type="predicted"/>
<dbReference type="InterPro" id="IPR009057">
    <property type="entry name" value="Homeodomain-like_sf"/>
</dbReference>
<reference evidence="3" key="1">
    <citation type="submission" date="2007-08" db="EMBL/GenBank/DDBJ databases">
        <authorList>
            <person name="Frangeul L."/>
        </authorList>
    </citation>
    <scope>NUCLEOTIDE SEQUENCE</scope>
    <source>
        <strain evidence="3">PCC 7806</strain>
    </source>
</reference>
<dbReference type="Pfam" id="PF13384">
    <property type="entry name" value="HTH_23"/>
    <property type="match status" value="1"/>
</dbReference>
<gene>
    <name evidence="3" type="ORF">IPF_787</name>
</gene>
<name>A8YME5_MICA7</name>
<dbReference type="InterPro" id="IPR025959">
    <property type="entry name" value="Winged_HTH_dom"/>
</dbReference>
<dbReference type="AlphaFoldDB" id="A8YME5"/>
<evidence type="ECO:0000313" key="3">
    <source>
        <dbReference type="EMBL" id="CAO91372.1"/>
    </source>
</evidence>
<organism evidence="3">
    <name type="scientific">Microcystis aeruginosa (strain PCC 7806)</name>
    <dbReference type="NCBI Taxonomy" id="267872"/>
    <lineage>
        <taxon>Bacteria</taxon>
        <taxon>Bacillati</taxon>
        <taxon>Cyanobacteriota</taxon>
        <taxon>Cyanophyceae</taxon>
        <taxon>Oscillatoriophycideae</taxon>
        <taxon>Chroococcales</taxon>
        <taxon>Microcystaceae</taxon>
        <taxon>Microcystis</taxon>
    </lineage>
</organism>
<evidence type="ECO:0000259" key="2">
    <source>
        <dbReference type="Pfam" id="PF13592"/>
    </source>
</evidence>
<sequence>MIYTANTQRQILFCKDVADCPKSSNANEYQLMKSSQTGINFPNNSGRFLSAFQRKHLEKSLEKGLSKRHFQRIQIMLLADEGKTQTQICQELGCSHSTARHWITLAKSGQAHQWNSGPIGRPQTVDEECLQRLRKLVSQSPREVKVPHRDFSYSASRWTAKKLSEHLSAELGIKISDRHINRLLKQMGLSTRPKSNNLEKNEPKKSSKSGIVIRDIPEEAAFS</sequence>
<evidence type="ECO:0000256" key="1">
    <source>
        <dbReference type="SAM" id="MobiDB-lite"/>
    </source>
</evidence>